<name>A0ABM8IIU1_9BACE</name>
<dbReference type="Gene3D" id="2.60.120.1390">
    <property type="match status" value="2"/>
</dbReference>
<reference evidence="1 2" key="1">
    <citation type="submission" date="2023-04" db="EMBL/GenBank/DDBJ databases">
        <title>Draft genome sequence of acteroides sedimenti strain YN3PY1.</title>
        <authorList>
            <person name="Yoshida N."/>
        </authorList>
    </citation>
    <scope>NUCLEOTIDE SEQUENCE [LARGE SCALE GENOMIC DNA]</scope>
    <source>
        <strain evidence="1 2">YN3PY1</strain>
    </source>
</reference>
<dbReference type="EMBL" id="AP028055">
    <property type="protein sequence ID" value="BEH00195.1"/>
    <property type="molecule type" value="Genomic_DNA"/>
</dbReference>
<evidence type="ECO:0000313" key="2">
    <source>
        <dbReference type="Proteomes" id="UP001496674"/>
    </source>
</evidence>
<sequence length="680" mass="77737">MVHGQQKKIDFRTLLEEIISRESIAQYPIPYYSCRQFSSYDRSSVKPGDKSWFANWDRSMFIRTEINNGKKEYVMMDTQGPGSIVRFWMTFAGENAGNGILRIYFDHRSKPAIEGKALDILSGGKLAGKPLSTSVSDSTEYNMRGHNLYLPLPYSKHCKVTYESENIKDFGAKTGGEAVYYNINYRTYTKGTNVTTWSSKEMKSNATLLKKVQQVLLERKVNIPSNSKNYPFSGNLAPGQSIKVPINEKNSSIRRLCLNLSADRLEQALRSTLLEISFDGNKTVKCPIGDFFGTGYLLRTSDTWYTKVLPDGTLQCQWVMPLKSNCIFIITNNGTQNVNISSGKITTAPYPWSENTMYFGCAWQQYSKLHTGEMKNNEGDGAPFDINYITLKGKGVYVGDAITLFNTVYAWWGEGDEKIYIDNETFPSHFGTGTEDYYGYAWCRPERFNNHPFIAQPDGSGNFNPGYTNDLRFRVLDAIPFKRNFKFDMEMWHWTKAIINFAPTTFWYLLPHNKKCESPSDLKEARENVVLQRNQLISQVITNNKIEGENLDLINMSGGNFRYSNSVERSWSNNMQLVWEDTKLGDKLHLTFISEKEYTCNFKIVYSMNKDYGKFRISINQNDSAIIDGKAENFSLGNVILKSVRIKKGMNHVYIEPLEQSDSKSNKIGLDYIGVEHVEK</sequence>
<accession>A0ABM8IIU1</accession>
<protein>
    <recommendedName>
        <fullName evidence="3">DUF2961 domain-containing protein</fullName>
    </recommendedName>
</protein>
<dbReference type="Proteomes" id="UP001496674">
    <property type="component" value="Chromosome"/>
</dbReference>
<dbReference type="Pfam" id="PF11175">
    <property type="entry name" value="DUF2961"/>
    <property type="match status" value="1"/>
</dbReference>
<keyword evidence="2" id="KW-1185">Reference proteome</keyword>
<proteinExistence type="predicted"/>
<evidence type="ECO:0000313" key="1">
    <source>
        <dbReference type="EMBL" id="BEH00195.1"/>
    </source>
</evidence>
<evidence type="ECO:0008006" key="3">
    <source>
        <dbReference type="Google" id="ProtNLM"/>
    </source>
</evidence>
<organism evidence="1 2">
    <name type="scientific">Bacteroides sedimenti</name>
    <dbReference type="NCBI Taxonomy" id="2136147"/>
    <lineage>
        <taxon>Bacteria</taxon>
        <taxon>Pseudomonadati</taxon>
        <taxon>Bacteroidota</taxon>
        <taxon>Bacteroidia</taxon>
        <taxon>Bacteroidales</taxon>
        <taxon>Bacteroidaceae</taxon>
        <taxon>Bacteroides</taxon>
    </lineage>
</organism>
<dbReference type="InterPro" id="IPR021345">
    <property type="entry name" value="DUF2961"/>
</dbReference>
<gene>
    <name evidence="1" type="ORF">BSYN_24590</name>
</gene>